<gene>
    <name evidence="2" type="ORF">FM038_25610</name>
</gene>
<feature type="transmembrane region" description="Helical" evidence="1">
    <location>
        <begin position="6"/>
        <end position="39"/>
    </location>
</feature>
<protein>
    <submittedName>
        <fullName evidence="2">Uncharacterized protein</fullName>
    </submittedName>
</protein>
<dbReference type="Proteomes" id="UP000316416">
    <property type="component" value="Chromosome"/>
</dbReference>
<dbReference type="EMBL" id="CP045503">
    <property type="protein sequence ID" value="QXP44832.1"/>
    <property type="molecule type" value="Genomic_DNA"/>
</dbReference>
<keyword evidence="1" id="KW-0472">Membrane</keyword>
<evidence type="ECO:0000313" key="3">
    <source>
        <dbReference type="Proteomes" id="UP000316416"/>
    </source>
</evidence>
<name>A0ABX8S347_9GAMM</name>
<evidence type="ECO:0000313" key="2">
    <source>
        <dbReference type="EMBL" id="QXP44832.1"/>
    </source>
</evidence>
<accession>A0ABX8S347</accession>
<proteinExistence type="predicted"/>
<keyword evidence="3" id="KW-1185">Reference proteome</keyword>
<dbReference type="RefSeq" id="WP_142874089.1">
    <property type="nucleotide sequence ID" value="NZ_CP045503.2"/>
</dbReference>
<organism evidence="2 3">
    <name type="scientific">Shewanella eurypsychrophilus</name>
    <dbReference type="NCBI Taxonomy" id="2593656"/>
    <lineage>
        <taxon>Bacteria</taxon>
        <taxon>Pseudomonadati</taxon>
        <taxon>Pseudomonadota</taxon>
        <taxon>Gammaproteobacteria</taxon>
        <taxon>Alteromonadales</taxon>
        <taxon>Shewanellaceae</taxon>
        <taxon>Shewanella</taxon>
    </lineage>
</organism>
<evidence type="ECO:0000256" key="1">
    <source>
        <dbReference type="SAM" id="Phobius"/>
    </source>
</evidence>
<feature type="transmembrane region" description="Helical" evidence="1">
    <location>
        <begin position="82"/>
        <end position="104"/>
    </location>
</feature>
<feature type="transmembrane region" description="Helical" evidence="1">
    <location>
        <begin position="51"/>
        <end position="70"/>
    </location>
</feature>
<reference evidence="2" key="1">
    <citation type="submission" date="2021-07" db="EMBL/GenBank/DDBJ databases">
        <title>Shewanella sp. YLB-07 whole genome sequence.</title>
        <authorList>
            <person name="Yu L."/>
        </authorList>
    </citation>
    <scope>NUCLEOTIDE SEQUENCE</scope>
    <source>
        <strain evidence="2">YLB-08</strain>
    </source>
</reference>
<keyword evidence="1" id="KW-0812">Transmembrane</keyword>
<keyword evidence="1" id="KW-1133">Transmembrane helix</keyword>
<sequence length="114" mass="12894">MWWRIIIISLAFLLIGAHFMRYGYLAACSIFALAPLLLFIKHKAVTRLLQLTLIISALLVWGVSGFEFVQMRMAMDQPWLRLGLIMTAVVIFTLIAATCCNGIIAKRATRNPLR</sequence>